<sequence length="94" mass="10152">MRVSTPENTEPVQWHLSRLIIAWTVAAIIGVLVTVFTDAIRFPWLVLAIGVSTLVSFALQLGTAQREGFISRLAFSISGSVVVIAVIDLIGAFI</sequence>
<feature type="transmembrane region" description="Helical" evidence="1">
    <location>
        <begin position="42"/>
        <end position="61"/>
    </location>
</feature>
<reference evidence="2 3" key="1">
    <citation type="submission" date="2020-08" db="EMBL/GenBank/DDBJ databases">
        <title>Genome sequence of Leucobacter denitrificans KACC 14055T.</title>
        <authorList>
            <person name="Hyun D.-W."/>
            <person name="Bae J.-W."/>
        </authorList>
    </citation>
    <scope>NUCLEOTIDE SEQUENCE [LARGE SCALE GENOMIC DNA]</scope>
    <source>
        <strain evidence="2 3">KACC 14055</strain>
    </source>
</reference>
<protein>
    <submittedName>
        <fullName evidence="2">Uncharacterized protein</fullName>
    </submittedName>
</protein>
<name>A0A7G9S3S3_9MICO</name>
<keyword evidence="1" id="KW-0472">Membrane</keyword>
<organism evidence="2 3">
    <name type="scientific">Leucobacter denitrificans</name>
    <dbReference type="NCBI Taxonomy" id="683042"/>
    <lineage>
        <taxon>Bacteria</taxon>
        <taxon>Bacillati</taxon>
        <taxon>Actinomycetota</taxon>
        <taxon>Actinomycetes</taxon>
        <taxon>Micrococcales</taxon>
        <taxon>Microbacteriaceae</taxon>
        <taxon>Leucobacter</taxon>
    </lineage>
</organism>
<accession>A0A7G9S3S3</accession>
<dbReference type="AlphaFoldDB" id="A0A7G9S3S3"/>
<evidence type="ECO:0000256" key="1">
    <source>
        <dbReference type="SAM" id="Phobius"/>
    </source>
</evidence>
<dbReference type="EMBL" id="CP060716">
    <property type="protein sequence ID" value="QNN62498.1"/>
    <property type="molecule type" value="Genomic_DNA"/>
</dbReference>
<keyword evidence="1" id="KW-0812">Transmembrane</keyword>
<dbReference type="KEGG" id="ldn:H9L06_09630"/>
<keyword evidence="1" id="KW-1133">Transmembrane helix</keyword>
<evidence type="ECO:0000313" key="3">
    <source>
        <dbReference type="Proteomes" id="UP000515934"/>
    </source>
</evidence>
<feature type="transmembrane region" description="Helical" evidence="1">
    <location>
        <begin position="20"/>
        <end position="36"/>
    </location>
</feature>
<proteinExistence type="predicted"/>
<evidence type="ECO:0000313" key="2">
    <source>
        <dbReference type="EMBL" id="QNN62498.1"/>
    </source>
</evidence>
<keyword evidence="3" id="KW-1185">Reference proteome</keyword>
<feature type="transmembrane region" description="Helical" evidence="1">
    <location>
        <begin position="73"/>
        <end position="93"/>
    </location>
</feature>
<dbReference type="Proteomes" id="UP000515934">
    <property type="component" value="Chromosome"/>
</dbReference>
<gene>
    <name evidence="2" type="ORF">H9L06_09630</name>
</gene>